<dbReference type="RefSeq" id="WP_171711614.1">
    <property type="nucleotide sequence ID" value="NZ_JAAVLW010000006.1"/>
</dbReference>
<dbReference type="InterPro" id="IPR038765">
    <property type="entry name" value="Papain-like_cys_pep_sf"/>
</dbReference>
<organism evidence="3 4">
    <name type="scientific">Bradyrhizobium archetypum</name>
    <dbReference type="NCBI Taxonomy" id="2721160"/>
    <lineage>
        <taxon>Bacteria</taxon>
        <taxon>Pseudomonadati</taxon>
        <taxon>Pseudomonadota</taxon>
        <taxon>Alphaproteobacteria</taxon>
        <taxon>Hyphomicrobiales</taxon>
        <taxon>Nitrobacteraceae</taxon>
        <taxon>Bradyrhizobium</taxon>
    </lineage>
</organism>
<dbReference type="Gene3D" id="3.90.1720.10">
    <property type="entry name" value="endopeptidase domain like (from Nostoc punctiforme)"/>
    <property type="match status" value="1"/>
</dbReference>
<protein>
    <submittedName>
        <fullName evidence="3">TIGR02594 family protein</fullName>
    </submittedName>
</protein>
<feature type="signal peptide" evidence="1">
    <location>
        <begin position="1"/>
        <end position="32"/>
    </location>
</feature>
<dbReference type="NCBIfam" id="TIGR02594">
    <property type="entry name" value="TIGR02594 family protein"/>
    <property type="match status" value="1"/>
</dbReference>
<dbReference type="Proteomes" id="UP000528734">
    <property type="component" value="Unassembled WGS sequence"/>
</dbReference>
<dbReference type="SUPFAM" id="SSF54001">
    <property type="entry name" value="Cysteine proteinases"/>
    <property type="match status" value="1"/>
</dbReference>
<evidence type="ECO:0000313" key="3">
    <source>
        <dbReference type="EMBL" id="NOJ48745.1"/>
    </source>
</evidence>
<evidence type="ECO:0000259" key="2">
    <source>
        <dbReference type="Pfam" id="PF05257"/>
    </source>
</evidence>
<comment type="caution">
    <text evidence="3">The sequence shown here is derived from an EMBL/GenBank/DDBJ whole genome shotgun (WGS) entry which is preliminary data.</text>
</comment>
<feature type="domain" description="Peptidase C51" evidence="2">
    <location>
        <begin position="190"/>
        <end position="264"/>
    </location>
</feature>
<sequence>MSQLFAFRRSLRFMALALCSASIFVFVSPASARPHHGAGRHARAYHAGHHAKHYAYRHHRHAGWMSRGERGTAQMQGGGFAEINPSYAQGSAEMVTPGSFGSPSVTAAGADRAGRRARARHAAHQSRWERAVAQMHSRGLADANASVAPTAAVASNETVTPTGGAMASGYTSSNVVAEARKYLGGNPTGRGSLWCARFMNMVLQHSGYRGTGSDMASSFAKYGQRVSGPQVGAIAVMSRGRRGGHVGIITGIDAKGNPIMISGNNGNRVREAPVSRGRIYAYVMPTS</sequence>
<dbReference type="InterPro" id="IPR013423">
    <property type="entry name" value="CHP02594"/>
</dbReference>
<dbReference type="AlphaFoldDB" id="A0A7Y4H6U3"/>
<gene>
    <name evidence="3" type="ORF">HCN50_21250</name>
</gene>
<dbReference type="EMBL" id="JAAVLW010000006">
    <property type="protein sequence ID" value="NOJ48745.1"/>
    <property type="molecule type" value="Genomic_DNA"/>
</dbReference>
<accession>A0A7Y4H6U3</accession>
<dbReference type="InterPro" id="IPR007921">
    <property type="entry name" value="CHAP_dom"/>
</dbReference>
<reference evidence="3 4" key="1">
    <citation type="submission" date="2020-03" db="EMBL/GenBank/DDBJ databases">
        <title>Bradyrhizobium diversity isolated from nodules of Muelleranthus trifoliolatus.</title>
        <authorList>
            <person name="Klepa M."/>
            <person name="Helene L."/>
            <person name="Hungria M."/>
        </authorList>
    </citation>
    <scope>NUCLEOTIDE SEQUENCE [LARGE SCALE GENOMIC DNA]</scope>
    <source>
        <strain evidence="3 4">WSM 1744</strain>
    </source>
</reference>
<feature type="chain" id="PRO_5031039971" evidence="1">
    <location>
        <begin position="33"/>
        <end position="287"/>
    </location>
</feature>
<keyword evidence="4" id="KW-1185">Reference proteome</keyword>
<evidence type="ECO:0000313" key="4">
    <source>
        <dbReference type="Proteomes" id="UP000528734"/>
    </source>
</evidence>
<name>A0A7Y4H6U3_9BRAD</name>
<proteinExistence type="predicted"/>
<evidence type="ECO:0000256" key="1">
    <source>
        <dbReference type="SAM" id="SignalP"/>
    </source>
</evidence>
<keyword evidence="1" id="KW-0732">Signal</keyword>
<dbReference type="Pfam" id="PF05257">
    <property type="entry name" value="CHAP"/>
    <property type="match status" value="1"/>
</dbReference>